<accession>A0A8S1PAR5</accession>
<organism evidence="1 2">
    <name type="scientific">Paramecium sonneborni</name>
    <dbReference type="NCBI Taxonomy" id="65129"/>
    <lineage>
        <taxon>Eukaryota</taxon>
        <taxon>Sar</taxon>
        <taxon>Alveolata</taxon>
        <taxon>Ciliophora</taxon>
        <taxon>Intramacronucleata</taxon>
        <taxon>Oligohymenophorea</taxon>
        <taxon>Peniculida</taxon>
        <taxon>Parameciidae</taxon>
        <taxon>Paramecium</taxon>
    </lineage>
</organism>
<keyword evidence="2" id="KW-1185">Reference proteome</keyword>
<comment type="caution">
    <text evidence="1">The sequence shown here is derived from an EMBL/GenBank/DDBJ whole genome shotgun (WGS) entry which is preliminary data.</text>
</comment>
<dbReference type="AlphaFoldDB" id="A0A8S1PAR5"/>
<evidence type="ECO:0000313" key="1">
    <source>
        <dbReference type="EMBL" id="CAD8099828.1"/>
    </source>
</evidence>
<proteinExistence type="predicted"/>
<gene>
    <name evidence="1" type="ORF">PSON_ATCC_30995.1.T0720219</name>
</gene>
<protein>
    <submittedName>
        <fullName evidence="1">Uncharacterized protein</fullName>
    </submittedName>
</protein>
<name>A0A8S1PAR5_9CILI</name>
<dbReference type="OrthoDB" id="299866at2759"/>
<reference evidence="1" key="1">
    <citation type="submission" date="2021-01" db="EMBL/GenBank/DDBJ databases">
        <authorList>
            <consortium name="Genoscope - CEA"/>
            <person name="William W."/>
        </authorList>
    </citation>
    <scope>NUCLEOTIDE SEQUENCE</scope>
</reference>
<dbReference type="EMBL" id="CAJJDN010000072">
    <property type="protein sequence ID" value="CAD8099828.1"/>
    <property type="molecule type" value="Genomic_DNA"/>
</dbReference>
<sequence>MKLKNYDEDIRFQVRQRYATLSDWMSKSIDSERVPEVKTRSQYNAAIKIQTPAIISLQAKSIDTVLNRKQRISKSQQPTTLQSSKIYRKFIDPNFITRSIDYSELGDSQTKVKRKNPFQNQRLNRQFQAIYNKMKLILESYNSRERVLLQYIAKLQKEIVTLKQGHNQTI</sequence>
<dbReference type="Proteomes" id="UP000692954">
    <property type="component" value="Unassembled WGS sequence"/>
</dbReference>
<evidence type="ECO:0000313" key="2">
    <source>
        <dbReference type="Proteomes" id="UP000692954"/>
    </source>
</evidence>